<dbReference type="RefSeq" id="WP_152097780.1">
    <property type="nucleotide sequence ID" value="NZ_AP021861.1"/>
</dbReference>
<keyword evidence="2" id="KW-1185">Reference proteome</keyword>
<proteinExistence type="predicted"/>
<name>A0A5K7XAB0_9BACT</name>
<reference evidence="2" key="1">
    <citation type="submission" date="2019-10" db="EMBL/GenBank/DDBJ databases">
        <title>Lacipirellula parvula gen. nov., sp. nov., representing a lineage of planctomycetes widespread in freshwater anoxic habitats, and description of the family Lacipirellulaceae.</title>
        <authorList>
            <person name="Dedysh S.N."/>
            <person name="Kulichevskaya I.S."/>
            <person name="Beletsky A.V."/>
            <person name="Rakitin A.L."/>
            <person name="Mardanov A.V."/>
            <person name="Ivanova A.A."/>
            <person name="Saltykova V.X."/>
            <person name="Rijpstra W.I.C."/>
            <person name="Sinninghe Damste J.S."/>
            <person name="Ravin N.V."/>
        </authorList>
    </citation>
    <scope>NUCLEOTIDE SEQUENCE [LARGE SCALE GENOMIC DNA]</scope>
    <source>
        <strain evidence="2">PX69</strain>
    </source>
</reference>
<evidence type="ECO:0000313" key="2">
    <source>
        <dbReference type="Proteomes" id="UP000326837"/>
    </source>
</evidence>
<evidence type="ECO:0000313" key="1">
    <source>
        <dbReference type="EMBL" id="BBO31681.1"/>
    </source>
</evidence>
<protein>
    <submittedName>
        <fullName evidence="1">Uncharacterized protein</fullName>
    </submittedName>
</protein>
<dbReference type="AlphaFoldDB" id="A0A5K7XAB0"/>
<dbReference type="EMBL" id="AP021861">
    <property type="protein sequence ID" value="BBO31681.1"/>
    <property type="molecule type" value="Genomic_DNA"/>
</dbReference>
<organism evidence="1 2">
    <name type="scientific">Lacipirellula parvula</name>
    <dbReference type="NCBI Taxonomy" id="2650471"/>
    <lineage>
        <taxon>Bacteria</taxon>
        <taxon>Pseudomonadati</taxon>
        <taxon>Planctomycetota</taxon>
        <taxon>Planctomycetia</taxon>
        <taxon>Pirellulales</taxon>
        <taxon>Lacipirellulaceae</taxon>
        <taxon>Lacipirellula</taxon>
    </lineage>
</organism>
<dbReference type="Proteomes" id="UP000326837">
    <property type="component" value="Chromosome"/>
</dbReference>
<sequence>MDRIDVEIELALETLRTELADAASRHTGGDFLARMLSLRVAMSRAMRRRYRALATQFDLAGQGGVCRLLEQWGDSAELHEREAECELWAADAEPLPAPLDARLWNAYFDEISVARSCEALGAAAAWESLSGAAVALGRQQLAASRFATSPRRAEDARGAELLTAIRSEAWDAEQLAELAEGAVAGRVMALRMTRWALGRCESEAAERRAPRRGARLA</sequence>
<dbReference type="KEGG" id="lpav:PLANPX_1293"/>
<accession>A0A5K7XAB0</accession>
<gene>
    <name evidence="1" type="ORF">PLANPX_1293</name>
</gene>